<dbReference type="InterPro" id="IPR036286">
    <property type="entry name" value="LexA/Signal_pep-like_sf"/>
</dbReference>
<dbReference type="AlphaFoldDB" id="A0A518DFL5"/>
<comment type="subcellular location">
    <subcellularLocation>
        <location evidence="7">Membrane</location>
        <topology evidence="7">Single-pass type II membrane protein</topology>
    </subcellularLocation>
</comment>
<evidence type="ECO:0000256" key="3">
    <source>
        <dbReference type="ARBA" id="ARBA00013208"/>
    </source>
</evidence>
<keyword evidence="7" id="KW-0645">Protease</keyword>
<dbReference type="InterPro" id="IPR019757">
    <property type="entry name" value="Pept_S26A_signal_pept_1_Lys-AS"/>
</dbReference>
<evidence type="ECO:0000256" key="4">
    <source>
        <dbReference type="ARBA" id="ARBA00019232"/>
    </source>
</evidence>
<dbReference type="PROSITE" id="PS00760">
    <property type="entry name" value="SPASE_I_2"/>
    <property type="match status" value="1"/>
</dbReference>
<dbReference type="NCBIfam" id="TIGR02227">
    <property type="entry name" value="sigpep_I_bact"/>
    <property type="match status" value="1"/>
</dbReference>
<reference evidence="10 11" key="1">
    <citation type="submission" date="2019-02" db="EMBL/GenBank/DDBJ databases">
        <title>Deep-cultivation of Planctomycetes and their phenomic and genomic characterization uncovers novel biology.</title>
        <authorList>
            <person name="Wiegand S."/>
            <person name="Jogler M."/>
            <person name="Boedeker C."/>
            <person name="Pinto D."/>
            <person name="Vollmers J."/>
            <person name="Rivas-Marin E."/>
            <person name="Kohn T."/>
            <person name="Peeters S.H."/>
            <person name="Heuer A."/>
            <person name="Rast P."/>
            <person name="Oberbeckmann S."/>
            <person name="Bunk B."/>
            <person name="Jeske O."/>
            <person name="Meyerdierks A."/>
            <person name="Storesund J.E."/>
            <person name="Kallscheuer N."/>
            <person name="Luecker S."/>
            <person name="Lage O.M."/>
            <person name="Pohl T."/>
            <person name="Merkel B.J."/>
            <person name="Hornburger P."/>
            <person name="Mueller R.-W."/>
            <person name="Bruemmer F."/>
            <person name="Labrenz M."/>
            <person name="Spormann A.M."/>
            <person name="Op den Camp H."/>
            <person name="Overmann J."/>
            <person name="Amann R."/>
            <person name="Jetten M.S.M."/>
            <person name="Mascher T."/>
            <person name="Medema M.H."/>
            <person name="Devos D.P."/>
            <person name="Kaster A.-K."/>
            <person name="Ovreas L."/>
            <person name="Rohde M."/>
            <person name="Galperin M.Y."/>
            <person name="Jogler C."/>
        </authorList>
    </citation>
    <scope>NUCLEOTIDE SEQUENCE [LARGE SCALE GENOMIC DNA]</scope>
    <source>
        <strain evidence="10 11">Pla175</strain>
    </source>
</reference>
<organism evidence="10 11">
    <name type="scientific">Pirellulimonas nuda</name>
    <dbReference type="NCBI Taxonomy" id="2528009"/>
    <lineage>
        <taxon>Bacteria</taxon>
        <taxon>Pseudomonadati</taxon>
        <taxon>Planctomycetota</taxon>
        <taxon>Planctomycetia</taxon>
        <taxon>Pirellulales</taxon>
        <taxon>Lacipirellulaceae</taxon>
        <taxon>Pirellulimonas</taxon>
    </lineage>
</organism>
<evidence type="ECO:0000256" key="5">
    <source>
        <dbReference type="ARBA" id="ARBA00022801"/>
    </source>
</evidence>
<comment type="similarity">
    <text evidence="2 7">Belongs to the peptidase S26 family.</text>
</comment>
<evidence type="ECO:0000256" key="7">
    <source>
        <dbReference type="RuleBase" id="RU362042"/>
    </source>
</evidence>
<dbReference type="Pfam" id="PF10502">
    <property type="entry name" value="Peptidase_S26"/>
    <property type="match status" value="2"/>
</dbReference>
<dbReference type="PANTHER" id="PTHR43390">
    <property type="entry name" value="SIGNAL PEPTIDASE I"/>
    <property type="match status" value="1"/>
</dbReference>
<evidence type="ECO:0000313" key="11">
    <source>
        <dbReference type="Proteomes" id="UP000317429"/>
    </source>
</evidence>
<feature type="compositionally biased region" description="Low complexity" evidence="8">
    <location>
        <begin position="25"/>
        <end position="39"/>
    </location>
</feature>
<dbReference type="GO" id="GO:0004252">
    <property type="term" value="F:serine-type endopeptidase activity"/>
    <property type="evidence" value="ECO:0007669"/>
    <property type="project" value="InterPro"/>
</dbReference>
<feature type="active site" evidence="6">
    <location>
        <position position="190"/>
    </location>
</feature>
<evidence type="ECO:0000256" key="8">
    <source>
        <dbReference type="SAM" id="MobiDB-lite"/>
    </source>
</evidence>
<keyword evidence="11" id="KW-1185">Reference proteome</keyword>
<feature type="domain" description="Peptidase S26" evidence="9">
    <location>
        <begin position="154"/>
        <end position="225"/>
    </location>
</feature>
<dbReference type="KEGG" id="pnd:Pla175_36660"/>
<dbReference type="Gene3D" id="2.10.109.10">
    <property type="entry name" value="Umud Fragment, subunit A"/>
    <property type="match status" value="2"/>
</dbReference>
<accession>A0A518DFL5</accession>
<dbReference type="GO" id="GO:0009003">
    <property type="term" value="F:signal peptidase activity"/>
    <property type="evidence" value="ECO:0007669"/>
    <property type="project" value="UniProtKB-EC"/>
</dbReference>
<dbReference type="PANTHER" id="PTHR43390:SF1">
    <property type="entry name" value="CHLOROPLAST PROCESSING PEPTIDASE"/>
    <property type="match status" value="1"/>
</dbReference>
<feature type="region of interest" description="Disordered" evidence="8">
    <location>
        <begin position="1"/>
        <end position="39"/>
    </location>
</feature>
<dbReference type="EC" id="3.4.21.89" evidence="3 7"/>
<evidence type="ECO:0000256" key="1">
    <source>
        <dbReference type="ARBA" id="ARBA00000677"/>
    </source>
</evidence>
<dbReference type="SUPFAM" id="SSF51306">
    <property type="entry name" value="LexA/Signal peptidase"/>
    <property type="match status" value="2"/>
</dbReference>
<gene>
    <name evidence="10" type="primary">sipV</name>
    <name evidence="10" type="ORF">Pla175_36660</name>
</gene>
<dbReference type="InterPro" id="IPR019533">
    <property type="entry name" value="Peptidase_S26"/>
</dbReference>
<dbReference type="EMBL" id="CP036291">
    <property type="protein sequence ID" value="QDU90264.1"/>
    <property type="molecule type" value="Genomic_DNA"/>
</dbReference>
<name>A0A518DFL5_9BACT</name>
<comment type="catalytic activity">
    <reaction evidence="1 7">
        <text>Cleavage of hydrophobic, N-terminal signal or leader sequences from secreted and periplasmic proteins.</text>
        <dbReference type="EC" id="3.4.21.89"/>
    </reaction>
</comment>
<protein>
    <recommendedName>
        <fullName evidence="4 7">Signal peptidase I</fullName>
        <ecNumber evidence="3 7">3.4.21.89</ecNumber>
    </recommendedName>
</protein>
<feature type="active site" evidence="6">
    <location>
        <position position="71"/>
    </location>
</feature>
<sequence>MAKSKRRGPRGGAAPVGNDPRAESAAPAATGAKKPKGQATRETVESLVVAFVLAFLFRTFQGEPFVIPTGSMAPTLMGQHYDLNCPQCGQRHRAGCSDEHHERLAGMTQSDRARHQVVAAMCPSCRYVQPVRPDDIPGSVPETSTGMRWEEPRPGDRIVVNKFAYSFADPQRFDVIVFKFPGDTRTNYIKRLVGLPGETIRILQGDLYVTPKDGTESIARKSGSKLAVMRRLVHDTEHDAPALYEAGWPLRWTSDAEDWKADVKVSGNRMTQRYNVENPTEDTSWLRYRHTIPGYAAWRTVRESLAQGQPRRFEPGELTTLVKPHLVTDFIAYNAVEQRGPQPIGVRTSIQEPSLQGVQDLDVPETRQGLHWVGDLILDATLDIKSDSGAVVLELVESGQHFRCEIDVATGKATLNVEAFESGAPSPDVTFSGDTSVRGPGVYALRFANVDDQLRLWVDGDPSPLSGDGAYDPVVVFGSAGPLAPRTSPVDEGDLSPAAIGLRGASASVTSIALHRDLYYISTNASTQGSEGVTDFPDGLIAGLRSRGQLAALATDPELWSIYNQLPSVEFSMQQFEDPQNDQLFVLGDNSAESADSRLWYGGGSEGGRPGGPYVERRLLIGKAVAVYWPRALVKIPGTPIPLIPNFGDMRFIR</sequence>
<dbReference type="InterPro" id="IPR000223">
    <property type="entry name" value="Pept_S26A_signal_pept_1"/>
</dbReference>
<dbReference type="GO" id="GO:0006465">
    <property type="term" value="P:signal peptide processing"/>
    <property type="evidence" value="ECO:0007669"/>
    <property type="project" value="InterPro"/>
</dbReference>
<dbReference type="GO" id="GO:0016020">
    <property type="term" value="C:membrane"/>
    <property type="evidence" value="ECO:0007669"/>
    <property type="project" value="UniProtKB-SubCell"/>
</dbReference>
<evidence type="ECO:0000313" key="10">
    <source>
        <dbReference type="EMBL" id="QDU90264.1"/>
    </source>
</evidence>
<feature type="domain" description="Peptidase S26" evidence="9">
    <location>
        <begin position="580"/>
        <end position="629"/>
    </location>
</feature>
<dbReference type="CDD" id="cd06530">
    <property type="entry name" value="S26_SPase_I"/>
    <property type="match status" value="1"/>
</dbReference>
<dbReference type="Proteomes" id="UP000317429">
    <property type="component" value="Chromosome"/>
</dbReference>
<dbReference type="PROSITE" id="PS00761">
    <property type="entry name" value="SPASE_I_3"/>
    <property type="match status" value="1"/>
</dbReference>
<evidence type="ECO:0000259" key="9">
    <source>
        <dbReference type="Pfam" id="PF10502"/>
    </source>
</evidence>
<dbReference type="InterPro" id="IPR019758">
    <property type="entry name" value="Pept_S26A_signal_pept_1_CS"/>
</dbReference>
<evidence type="ECO:0000256" key="6">
    <source>
        <dbReference type="PIRSR" id="PIRSR600223-1"/>
    </source>
</evidence>
<keyword evidence="5 7" id="KW-0378">Hydrolase</keyword>
<evidence type="ECO:0000256" key="2">
    <source>
        <dbReference type="ARBA" id="ARBA00009370"/>
    </source>
</evidence>
<proteinExistence type="inferred from homology"/>